<feature type="region of interest" description="Disordered" evidence="1">
    <location>
        <begin position="282"/>
        <end position="347"/>
    </location>
</feature>
<evidence type="ECO:0000313" key="3">
    <source>
        <dbReference type="Proteomes" id="UP000762676"/>
    </source>
</evidence>
<dbReference type="AlphaFoldDB" id="A0AAV4I3U6"/>
<comment type="caution">
    <text evidence="2">The sequence shown here is derived from an EMBL/GenBank/DDBJ whole genome shotgun (WGS) entry which is preliminary data.</text>
</comment>
<feature type="compositionally biased region" description="Polar residues" evidence="1">
    <location>
        <begin position="319"/>
        <end position="333"/>
    </location>
</feature>
<gene>
    <name evidence="2" type="ORF">ElyMa_006497900</name>
</gene>
<proteinExistence type="predicted"/>
<organism evidence="2 3">
    <name type="scientific">Elysia marginata</name>
    <dbReference type="NCBI Taxonomy" id="1093978"/>
    <lineage>
        <taxon>Eukaryota</taxon>
        <taxon>Metazoa</taxon>
        <taxon>Spiralia</taxon>
        <taxon>Lophotrochozoa</taxon>
        <taxon>Mollusca</taxon>
        <taxon>Gastropoda</taxon>
        <taxon>Heterobranchia</taxon>
        <taxon>Euthyneura</taxon>
        <taxon>Panpulmonata</taxon>
        <taxon>Sacoglossa</taxon>
        <taxon>Placobranchoidea</taxon>
        <taxon>Plakobranchidae</taxon>
        <taxon>Elysia</taxon>
    </lineage>
</organism>
<dbReference type="EMBL" id="BMAT01013036">
    <property type="protein sequence ID" value="GFS04555.1"/>
    <property type="molecule type" value="Genomic_DNA"/>
</dbReference>
<evidence type="ECO:0008006" key="4">
    <source>
        <dbReference type="Google" id="ProtNLM"/>
    </source>
</evidence>
<evidence type="ECO:0000313" key="2">
    <source>
        <dbReference type="EMBL" id="GFS04555.1"/>
    </source>
</evidence>
<evidence type="ECO:0000256" key="1">
    <source>
        <dbReference type="SAM" id="MobiDB-lite"/>
    </source>
</evidence>
<feature type="compositionally biased region" description="Basic and acidic residues" evidence="1">
    <location>
        <begin position="284"/>
        <end position="295"/>
    </location>
</feature>
<sequence>MIILIRASKHEHQTILAPLLYHRGLVVNEAARMTLEETGEITQPGIRHHRGAPERARFIVQGIAKHLGTNAVTAPRGNKTVMEMCSSQEVAGSGRPCKQGFLQRHREGRVICCLPVRCGRGQTVVGCSRNETKDTCEPCSQHSNQSVRTSSFDIRDCYHWDLDENCRHTTTRRRDLNSEEVQWCMCDVEKGVYFKPPEVTKGAPNEAFCQPNKESKCKPGMEPMLNGSCKRCDRKYFKSETGFSLCEQKTDCFQLGLAYLKKSDDATKDNVCSKPVIVTTPKPVTREPIKSKPEPPDPEPSTPSPPSSASTTVAGGSDGSVQLGSSRGTNQSHDGGDDDPSLAGPIL</sequence>
<protein>
    <recommendedName>
        <fullName evidence="4">Thyroglobulin type-1 domain-containing protein</fullName>
    </recommendedName>
</protein>
<name>A0AAV4I3U6_9GAST</name>
<keyword evidence="3" id="KW-1185">Reference proteome</keyword>
<accession>A0AAV4I3U6</accession>
<dbReference type="Proteomes" id="UP000762676">
    <property type="component" value="Unassembled WGS sequence"/>
</dbReference>
<reference evidence="2 3" key="1">
    <citation type="journal article" date="2021" name="Elife">
        <title>Chloroplast acquisition without the gene transfer in kleptoplastic sea slugs, Plakobranchus ocellatus.</title>
        <authorList>
            <person name="Maeda T."/>
            <person name="Takahashi S."/>
            <person name="Yoshida T."/>
            <person name="Shimamura S."/>
            <person name="Takaki Y."/>
            <person name="Nagai Y."/>
            <person name="Toyoda A."/>
            <person name="Suzuki Y."/>
            <person name="Arimoto A."/>
            <person name="Ishii H."/>
            <person name="Satoh N."/>
            <person name="Nishiyama T."/>
            <person name="Hasebe M."/>
            <person name="Maruyama T."/>
            <person name="Minagawa J."/>
            <person name="Obokata J."/>
            <person name="Shigenobu S."/>
        </authorList>
    </citation>
    <scope>NUCLEOTIDE SEQUENCE [LARGE SCALE GENOMIC DNA]</scope>
</reference>